<dbReference type="Proteomes" id="UP000887572">
    <property type="component" value="Unplaced"/>
</dbReference>
<feature type="region of interest" description="Disordered" evidence="1">
    <location>
        <begin position="1"/>
        <end position="94"/>
    </location>
</feature>
<feature type="compositionally biased region" description="Low complexity" evidence="1">
    <location>
        <begin position="30"/>
        <end position="40"/>
    </location>
</feature>
<dbReference type="WBParaSite" id="Gr19_v10_g1503.t1">
    <property type="protein sequence ID" value="Gr19_v10_g1503.t1"/>
    <property type="gene ID" value="Gr19_v10_g1503"/>
</dbReference>
<evidence type="ECO:0000313" key="2">
    <source>
        <dbReference type="Proteomes" id="UP000887572"/>
    </source>
</evidence>
<reference evidence="3" key="1">
    <citation type="submission" date="2022-11" db="UniProtKB">
        <authorList>
            <consortium name="WormBaseParasite"/>
        </authorList>
    </citation>
    <scope>IDENTIFICATION</scope>
</reference>
<name>A0A914H9I2_GLORO</name>
<feature type="compositionally biased region" description="Gly residues" evidence="1">
    <location>
        <begin position="9"/>
        <end position="21"/>
    </location>
</feature>
<protein>
    <submittedName>
        <fullName evidence="3">Uncharacterized protein</fullName>
    </submittedName>
</protein>
<sequence>MDYSYGSSGTRGRGRGYGGRGFNLSGVEDQQNVQQQQSPQHIDFSVSRGRRSRYLQNPSENHPCRVEMTTAGAVSTPPARETPKELPTGTPRPTTAAVTFSGTDGKSQCTSCQQQEDVNNQLMAALLKDIGSALLNFAAKLEHRQPPK</sequence>
<proteinExistence type="predicted"/>
<accession>A0A914H9I2</accession>
<dbReference type="AlphaFoldDB" id="A0A914H9I2"/>
<organism evidence="2 3">
    <name type="scientific">Globodera rostochiensis</name>
    <name type="common">Golden nematode worm</name>
    <name type="synonym">Heterodera rostochiensis</name>
    <dbReference type="NCBI Taxonomy" id="31243"/>
    <lineage>
        <taxon>Eukaryota</taxon>
        <taxon>Metazoa</taxon>
        <taxon>Ecdysozoa</taxon>
        <taxon>Nematoda</taxon>
        <taxon>Chromadorea</taxon>
        <taxon>Rhabditida</taxon>
        <taxon>Tylenchina</taxon>
        <taxon>Tylenchomorpha</taxon>
        <taxon>Tylenchoidea</taxon>
        <taxon>Heteroderidae</taxon>
        <taxon>Heteroderinae</taxon>
        <taxon>Globodera</taxon>
    </lineage>
</organism>
<evidence type="ECO:0000256" key="1">
    <source>
        <dbReference type="SAM" id="MobiDB-lite"/>
    </source>
</evidence>
<keyword evidence="2" id="KW-1185">Reference proteome</keyword>
<evidence type="ECO:0000313" key="3">
    <source>
        <dbReference type="WBParaSite" id="Gr19_v10_g1503.t1"/>
    </source>
</evidence>